<accession>A0A9X2BUR0</accession>
<dbReference type="EC" id="3.2.2.21" evidence="3"/>
<sequence>MSRAARAHLSQDKVLAPVIHRIGRCTLKPVKREPYEALVRAIAHQQVHGRAAEAILGRFIALFPEGAPFPDPDQVLALSDEAMHGCGFSGSKTAAIRDIARHAAAGIVPTRRACARLDDEQIIERLLPIRGVGRWTVEMLLIFTLGRPDVLPVDDFGVREGWKVAAGLEAQPTPKALGLLGRAWAPHRSIAAWYLWRAADAAKGSAYKPP</sequence>
<gene>
    <name evidence="7" type="ORF">M0638_15515</name>
</gene>
<dbReference type="GO" id="GO:0008725">
    <property type="term" value="F:DNA-3-methyladenine glycosylase activity"/>
    <property type="evidence" value="ECO:0007669"/>
    <property type="project" value="TreeGrafter"/>
</dbReference>
<proteinExistence type="inferred from homology"/>
<dbReference type="SMART" id="SM00478">
    <property type="entry name" value="ENDO3c"/>
    <property type="match status" value="1"/>
</dbReference>
<dbReference type="FunFam" id="1.10.340.30:FF:000004">
    <property type="entry name" value="DNA-3-methyladenine glycosylase II"/>
    <property type="match status" value="1"/>
</dbReference>
<dbReference type="AlphaFoldDB" id="A0A9X2BUR0"/>
<dbReference type="SUPFAM" id="SSF48150">
    <property type="entry name" value="DNA-glycosylase"/>
    <property type="match status" value="1"/>
</dbReference>
<protein>
    <recommendedName>
        <fullName evidence="3">DNA-3-methyladenine glycosylase II</fullName>
        <ecNumber evidence="3">3.2.2.21</ecNumber>
    </recommendedName>
</protein>
<comment type="caution">
    <text evidence="7">The sequence shown here is derived from an EMBL/GenBank/DDBJ whole genome shotgun (WGS) entry which is preliminary data.</text>
</comment>
<dbReference type="InterPro" id="IPR011257">
    <property type="entry name" value="DNA_glycosylase"/>
</dbReference>
<evidence type="ECO:0000256" key="2">
    <source>
        <dbReference type="ARBA" id="ARBA00010817"/>
    </source>
</evidence>
<dbReference type="CDD" id="cd00056">
    <property type="entry name" value="ENDO3c"/>
    <property type="match status" value="1"/>
</dbReference>
<evidence type="ECO:0000313" key="7">
    <source>
        <dbReference type="EMBL" id="MCK8785787.1"/>
    </source>
</evidence>
<dbReference type="GO" id="GO:0032993">
    <property type="term" value="C:protein-DNA complex"/>
    <property type="evidence" value="ECO:0007669"/>
    <property type="project" value="TreeGrafter"/>
</dbReference>
<dbReference type="PANTHER" id="PTHR43003:SF5">
    <property type="entry name" value="DNA-3-METHYLADENINE GLYCOSYLASE"/>
    <property type="match status" value="1"/>
</dbReference>
<dbReference type="GO" id="GO:0043916">
    <property type="term" value="F:DNA-7-methylguanine glycosylase activity"/>
    <property type="evidence" value="ECO:0007669"/>
    <property type="project" value="TreeGrafter"/>
</dbReference>
<dbReference type="PANTHER" id="PTHR43003">
    <property type="entry name" value="DNA-3-METHYLADENINE GLYCOSYLASE"/>
    <property type="match status" value="1"/>
</dbReference>
<evidence type="ECO:0000256" key="5">
    <source>
        <dbReference type="ARBA" id="ARBA00023204"/>
    </source>
</evidence>
<evidence type="ECO:0000259" key="6">
    <source>
        <dbReference type="SMART" id="SM00478"/>
    </source>
</evidence>
<organism evidence="7 8">
    <name type="scientific">Roseomonas acroporae</name>
    <dbReference type="NCBI Taxonomy" id="2937791"/>
    <lineage>
        <taxon>Bacteria</taxon>
        <taxon>Pseudomonadati</taxon>
        <taxon>Pseudomonadota</taxon>
        <taxon>Alphaproteobacteria</taxon>
        <taxon>Acetobacterales</taxon>
        <taxon>Roseomonadaceae</taxon>
        <taxon>Roseomonas</taxon>
    </lineage>
</organism>
<dbReference type="Pfam" id="PF00730">
    <property type="entry name" value="HhH-GPD"/>
    <property type="match status" value="1"/>
</dbReference>
<reference evidence="7" key="1">
    <citation type="submission" date="2022-04" db="EMBL/GenBank/DDBJ databases">
        <title>Roseomonas acroporae sp. nov., isolated from coral Acropora digitifera.</title>
        <authorList>
            <person name="Sun H."/>
        </authorList>
    </citation>
    <scope>NUCLEOTIDE SEQUENCE</scope>
    <source>
        <strain evidence="7">NAR14</strain>
    </source>
</reference>
<comment type="catalytic activity">
    <reaction evidence="1">
        <text>Hydrolysis of alkylated DNA, releasing 3-methyladenine, 3-methylguanine, 7-methylguanine and 7-methyladenine.</text>
        <dbReference type="EC" id="3.2.2.21"/>
    </reaction>
</comment>
<keyword evidence="5" id="KW-0234">DNA repair</keyword>
<evidence type="ECO:0000313" key="8">
    <source>
        <dbReference type="Proteomes" id="UP001139516"/>
    </source>
</evidence>
<dbReference type="Gene3D" id="1.10.1670.40">
    <property type="match status" value="1"/>
</dbReference>
<dbReference type="RefSeq" id="WP_248667905.1">
    <property type="nucleotide sequence ID" value="NZ_JALPRX010000068.1"/>
</dbReference>
<dbReference type="GO" id="GO:0006307">
    <property type="term" value="P:DNA alkylation repair"/>
    <property type="evidence" value="ECO:0007669"/>
    <property type="project" value="TreeGrafter"/>
</dbReference>
<dbReference type="InterPro" id="IPR051912">
    <property type="entry name" value="Alkylbase_DNA_Glycosylase/TA"/>
</dbReference>
<evidence type="ECO:0000256" key="4">
    <source>
        <dbReference type="ARBA" id="ARBA00022763"/>
    </source>
</evidence>
<dbReference type="GO" id="GO:0032131">
    <property type="term" value="F:alkylated DNA binding"/>
    <property type="evidence" value="ECO:0007669"/>
    <property type="project" value="TreeGrafter"/>
</dbReference>
<name>A0A9X2BUR0_9PROT</name>
<dbReference type="InterPro" id="IPR003265">
    <property type="entry name" value="HhH-GPD_domain"/>
</dbReference>
<dbReference type="Proteomes" id="UP001139516">
    <property type="component" value="Unassembled WGS sequence"/>
</dbReference>
<dbReference type="Gene3D" id="1.10.340.30">
    <property type="entry name" value="Hypothetical protein, domain 2"/>
    <property type="match status" value="1"/>
</dbReference>
<feature type="domain" description="HhH-GPD" evidence="6">
    <location>
        <begin position="43"/>
        <end position="200"/>
    </location>
</feature>
<evidence type="ECO:0000256" key="3">
    <source>
        <dbReference type="ARBA" id="ARBA00012000"/>
    </source>
</evidence>
<dbReference type="GO" id="GO:0006285">
    <property type="term" value="P:base-excision repair, AP site formation"/>
    <property type="evidence" value="ECO:0007669"/>
    <property type="project" value="TreeGrafter"/>
</dbReference>
<dbReference type="EMBL" id="JALPRX010000068">
    <property type="protein sequence ID" value="MCK8785787.1"/>
    <property type="molecule type" value="Genomic_DNA"/>
</dbReference>
<comment type="similarity">
    <text evidence="2">Belongs to the alkylbase DNA glycosidase AlkA family.</text>
</comment>
<keyword evidence="4" id="KW-0227">DNA damage</keyword>
<keyword evidence="8" id="KW-1185">Reference proteome</keyword>
<evidence type="ECO:0000256" key="1">
    <source>
        <dbReference type="ARBA" id="ARBA00000086"/>
    </source>
</evidence>